<dbReference type="AlphaFoldDB" id="A0A5M4B332"/>
<evidence type="ECO:0000313" key="2">
    <source>
        <dbReference type="EMBL" id="GET34338.1"/>
    </source>
</evidence>
<organism evidence="2 3">
    <name type="scientific">Prolixibacter bellariivorans</name>
    <dbReference type="NCBI Taxonomy" id="314319"/>
    <lineage>
        <taxon>Bacteria</taxon>
        <taxon>Pseudomonadati</taxon>
        <taxon>Bacteroidota</taxon>
        <taxon>Bacteroidia</taxon>
        <taxon>Marinilabiliales</taxon>
        <taxon>Prolixibacteraceae</taxon>
        <taxon>Prolixibacter</taxon>
    </lineage>
</organism>
<feature type="transmembrane region" description="Helical" evidence="1">
    <location>
        <begin position="33"/>
        <end position="53"/>
    </location>
</feature>
<sequence length="68" mass="7563">MKKPIRILLFLTFGVGTLQLLFSRIFSENLNDFLRGFLVGLSVVLIISGAIYLTRCAVKGEHPLRAGK</sequence>
<protein>
    <submittedName>
        <fullName evidence="2">Uncharacterized protein</fullName>
    </submittedName>
</protein>
<keyword evidence="1" id="KW-0812">Transmembrane</keyword>
<comment type="caution">
    <text evidence="2">The sequence shown here is derived from an EMBL/GenBank/DDBJ whole genome shotgun (WGS) entry which is preliminary data.</text>
</comment>
<keyword evidence="1" id="KW-0472">Membrane</keyword>
<proteinExistence type="predicted"/>
<dbReference type="RefSeq" id="WP_027585706.1">
    <property type="nucleotide sequence ID" value="NZ_BLAX01000001.1"/>
</dbReference>
<dbReference type="Proteomes" id="UP000391834">
    <property type="component" value="Unassembled WGS sequence"/>
</dbReference>
<evidence type="ECO:0000313" key="3">
    <source>
        <dbReference type="Proteomes" id="UP000391834"/>
    </source>
</evidence>
<dbReference type="EMBL" id="BLAX01000001">
    <property type="protein sequence ID" value="GET34338.1"/>
    <property type="molecule type" value="Genomic_DNA"/>
</dbReference>
<gene>
    <name evidence="2" type="ORF">PbJCM13498_32010</name>
</gene>
<keyword evidence="1" id="KW-1133">Transmembrane helix</keyword>
<keyword evidence="3" id="KW-1185">Reference proteome</keyword>
<dbReference type="OrthoDB" id="1040889at2"/>
<accession>A0A5M4B332</accession>
<name>A0A5M4B332_9BACT</name>
<reference evidence="2 3" key="1">
    <citation type="submission" date="2019-10" db="EMBL/GenBank/DDBJ databases">
        <title>Prolixibacter strains distinguished by the presence of nitrate reductase genes were adept at nitrate-dependent anaerobic corrosion of metallic iron and carbon steel.</title>
        <authorList>
            <person name="Iino T."/>
            <person name="Shono N."/>
            <person name="Ito K."/>
            <person name="Nakamura R."/>
            <person name="Sueoka K."/>
            <person name="Harayama S."/>
            <person name="Ohkuma M."/>
        </authorList>
    </citation>
    <scope>NUCLEOTIDE SEQUENCE [LARGE SCALE GENOMIC DNA]</scope>
    <source>
        <strain evidence="2 3">JCM 13498</strain>
    </source>
</reference>
<evidence type="ECO:0000256" key="1">
    <source>
        <dbReference type="SAM" id="Phobius"/>
    </source>
</evidence>